<keyword evidence="4 7" id="KW-0863">Zinc-finger</keyword>
<keyword evidence="3" id="KW-0677">Repeat</keyword>
<dbReference type="SMART" id="SM00355">
    <property type="entry name" value="ZnF_C2H2"/>
    <property type="match status" value="4"/>
</dbReference>
<dbReference type="Proteomes" id="UP000694680">
    <property type="component" value="Chromosome 16"/>
</dbReference>
<evidence type="ECO:0000256" key="7">
    <source>
        <dbReference type="PROSITE-ProRule" id="PRU00042"/>
    </source>
</evidence>
<dbReference type="InterPro" id="IPR050331">
    <property type="entry name" value="Zinc_finger"/>
</dbReference>
<dbReference type="Pfam" id="PF13912">
    <property type="entry name" value="zf-C2H2_6"/>
    <property type="match status" value="1"/>
</dbReference>
<keyword evidence="2" id="KW-0479">Metal-binding</keyword>
<organism evidence="10 11">
    <name type="scientific">Gouania willdenowi</name>
    <name type="common">Blunt-snouted clingfish</name>
    <name type="synonym">Lepadogaster willdenowi</name>
    <dbReference type="NCBI Taxonomy" id="441366"/>
    <lineage>
        <taxon>Eukaryota</taxon>
        <taxon>Metazoa</taxon>
        <taxon>Chordata</taxon>
        <taxon>Craniata</taxon>
        <taxon>Vertebrata</taxon>
        <taxon>Euteleostomi</taxon>
        <taxon>Actinopterygii</taxon>
        <taxon>Neopterygii</taxon>
        <taxon>Teleostei</taxon>
        <taxon>Neoteleostei</taxon>
        <taxon>Acanthomorphata</taxon>
        <taxon>Ovalentaria</taxon>
        <taxon>Blenniimorphae</taxon>
        <taxon>Blenniiformes</taxon>
        <taxon>Gobiesocoidei</taxon>
        <taxon>Gobiesocidae</taxon>
        <taxon>Gobiesocinae</taxon>
        <taxon>Gouania</taxon>
    </lineage>
</organism>
<evidence type="ECO:0000313" key="11">
    <source>
        <dbReference type="Proteomes" id="UP000694680"/>
    </source>
</evidence>
<feature type="domain" description="C2H2-type" evidence="9">
    <location>
        <begin position="161"/>
        <end position="188"/>
    </location>
</feature>
<evidence type="ECO:0000256" key="1">
    <source>
        <dbReference type="ARBA" id="ARBA00004123"/>
    </source>
</evidence>
<evidence type="ECO:0000256" key="6">
    <source>
        <dbReference type="ARBA" id="ARBA00023242"/>
    </source>
</evidence>
<feature type="compositionally biased region" description="Polar residues" evidence="8">
    <location>
        <begin position="31"/>
        <end position="41"/>
    </location>
</feature>
<dbReference type="GO" id="GO:0005634">
    <property type="term" value="C:nucleus"/>
    <property type="evidence" value="ECO:0007669"/>
    <property type="project" value="UniProtKB-SubCell"/>
</dbReference>
<comment type="subcellular location">
    <subcellularLocation>
        <location evidence="1">Nucleus</location>
    </subcellularLocation>
</comment>
<evidence type="ECO:0000256" key="8">
    <source>
        <dbReference type="SAM" id="MobiDB-lite"/>
    </source>
</evidence>
<dbReference type="PROSITE" id="PS50157">
    <property type="entry name" value="ZINC_FINGER_C2H2_2"/>
    <property type="match status" value="4"/>
</dbReference>
<dbReference type="FunFam" id="3.30.160.60:FF:001397">
    <property type="entry name" value="Datilografo, isoform A"/>
    <property type="match status" value="1"/>
</dbReference>
<keyword evidence="11" id="KW-1185">Reference proteome</keyword>
<dbReference type="Gene3D" id="3.30.160.60">
    <property type="entry name" value="Classic Zinc Finger"/>
    <property type="match status" value="4"/>
</dbReference>
<name>A0A8C5G0C3_GOUWI</name>
<evidence type="ECO:0000256" key="5">
    <source>
        <dbReference type="ARBA" id="ARBA00022833"/>
    </source>
</evidence>
<dbReference type="FunFam" id="3.30.160.60:FF:001182">
    <property type="entry name" value="Zinc finger, C2H2 type"/>
    <property type="match status" value="1"/>
</dbReference>
<dbReference type="PANTHER" id="PTHR16515:SF49">
    <property type="entry name" value="GASTRULA ZINC FINGER PROTEIN XLCGF49.1-LIKE-RELATED"/>
    <property type="match status" value="1"/>
</dbReference>
<feature type="domain" description="C2H2-type" evidence="9">
    <location>
        <begin position="105"/>
        <end position="132"/>
    </location>
</feature>
<feature type="region of interest" description="Disordered" evidence="8">
    <location>
        <begin position="31"/>
        <end position="85"/>
    </location>
</feature>
<reference evidence="10" key="2">
    <citation type="submission" date="2025-08" db="UniProtKB">
        <authorList>
            <consortium name="Ensembl"/>
        </authorList>
    </citation>
    <scope>IDENTIFICATION</scope>
</reference>
<dbReference type="GO" id="GO:0008270">
    <property type="term" value="F:zinc ion binding"/>
    <property type="evidence" value="ECO:0007669"/>
    <property type="project" value="UniProtKB-KW"/>
</dbReference>
<feature type="compositionally biased region" description="Low complexity" evidence="8">
    <location>
        <begin position="61"/>
        <end position="71"/>
    </location>
</feature>
<feature type="compositionally biased region" description="Low complexity" evidence="8">
    <location>
        <begin position="42"/>
        <end position="53"/>
    </location>
</feature>
<protein>
    <recommendedName>
        <fullName evidence="9">C2H2-type domain-containing protein</fullName>
    </recommendedName>
</protein>
<proteinExistence type="predicted"/>
<dbReference type="Pfam" id="PF00096">
    <property type="entry name" value="zf-C2H2"/>
    <property type="match status" value="3"/>
</dbReference>
<evidence type="ECO:0000256" key="4">
    <source>
        <dbReference type="ARBA" id="ARBA00022771"/>
    </source>
</evidence>
<dbReference type="GO" id="GO:0010468">
    <property type="term" value="P:regulation of gene expression"/>
    <property type="evidence" value="ECO:0007669"/>
    <property type="project" value="TreeGrafter"/>
</dbReference>
<evidence type="ECO:0000313" key="10">
    <source>
        <dbReference type="Ensembl" id="ENSGWIP00000004867.1"/>
    </source>
</evidence>
<dbReference type="SUPFAM" id="SSF57667">
    <property type="entry name" value="beta-beta-alpha zinc fingers"/>
    <property type="match status" value="3"/>
</dbReference>
<evidence type="ECO:0000259" key="9">
    <source>
        <dbReference type="PROSITE" id="PS50157"/>
    </source>
</evidence>
<keyword evidence="5" id="KW-0862">Zinc</keyword>
<reference evidence="10" key="1">
    <citation type="submission" date="2020-06" db="EMBL/GenBank/DDBJ databases">
        <authorList>
            <consortium name="Wellcome Sanger Institute Data Sharing"/>
        </authorList>
    </citation>
    <scope>NUCLEOTIDE SEQUENCE [LARGE SCALE GENOMIC DNA]</scope>
</reference>
<dbReference type="PANTHER" id="PTHR16515">
    <property type="entry name" value="PR DOMAIN ZINC FINGER PROTEIN"/>
    <property type="match status" value="1"/>
</dbReference>
<sequence>MFLFLSSQNHPLIISRVPTATSPSLTWTSCRNTSTAAQTETSPSPQSSRVPRVAAPSALRSTSGSTYGSSTRPRPLVGSTPAPPVLAASTGWRAAHEDSHGEREYKCTVCGKAFQRAQHLKCHLTTHSGTKEYSCPQCGKEFGFKSSRDHHVKTHSSEKPFHCSVCGKKFNTQRSLRVHTKLHSKEKAHQCGDCGLKISDFSALKIHLRSHTGERPYHCTNILNDYNCCVFL</sequence>
<dbReference type="AlphaFoldDB" id="A0A8C5G0C3"/>
<keyword evidence="6" id="KW-0539">Nucleus</keyword>
<feature type="domain" description="C2H2-type" evidence="9">
    <location>
        <begin position="189"/>
        <end position="216"/>
    </location>
</feature>
<accession>A0A8C5G0C3</accession>
<dbReference type="Ensembl" id="ENSGWIT00000005209.1">
    <property type="protein sequence ID" value="ENSGWIP00000004867.1"/>
    <property type="gene ID" value="ENSGWIG00000002582.1"/>
</dbReference>
<evidence type="ECO:0000256" key="3">
    <source>
        <dbReference type="ARBA" id="ARBA00022737"/>
    </source>
</evidence>
<evidence type="ECO:0000256" key="2">
    <source>
        <dbReference type="ARBA" id="ARBA00022723"/>
    </source>
</evidence>
<dbReference type="InterPro" id="IPR013087">
    <property type="entry name" value="Znf_C2H2_type"/>
</dbReference>
<dbReference type="FunFam" id="3.30.160.60:FF:000100">
    <property type="entry name" value="Zinc finger 45-like"/>
    <property type="match status" value="1"/>
</dbReference>
<reference evidence="10" key="3">
    <citation type="submission" date="2025-09" db="UniProtKB">
        <authorList>
            <consortium name="Ensembl"/>
        </authorList>
    </citation>
    <scope>IDENTIFICATION</scope>
</reference>
<dbReference type="PROSITE" id="PS00028">
    <property type="entry name" value="ZINC_FINGER_C2H2_1"/>
    <property type="match status" value="4"/>
</dbReference>
<feature type="domain" description="C2H2-type" evidence="9">
    <location>
        <begin position="133"/>
        <end position="160"/>
    </location>
</feature>
<dbReference type="InterPro" id="IPR036236">
    <property type="entry name" value="Znf_C2H2_sf"/>
</dbReference>